<dbReference type="KEGG" id="pseo:OM33_19225"/>
<evidence type="ECO:0000313" key="7">
    <source>
        <dbReference type="EMBL" id="AIY67688.1"/>
    </source>
</evidence>
<dbReference type="eggNOG" id="COG1454">
    <property type="taxonomic scope" value="Bacteria"/>
</dbReference>
<dbReference type="AlphaFoldDB" id="A0A0A7EMC8"/>
<organism evidence="7 8">
    <name type="scientific">Pseudoalteromonas piratica</name>
    <dbReference type="NCBI Taxonomy" id="1348114"/>
    <lineage>
        <taxon>Bacteria</taxon>
        <taxon>Pseudomonadati</taxon>
        <taxon>Pseudomonadota</taxon>
        <taxon>Gammaproteobacteria</taxon>
        <taxon>Alteromonadales</taxon>
        <taxon>Pseudoalteromonadaceae</taxon>
        <taxon>Pseudoalteromonas</taxon>
    </lineage>
</organism>
<evidence type="ECO:0000313" key="8">
    <source>
        <dbReference type="Proteomes" id="UP000030341"/>
    </source>
</evidence>
<dbReference type="InterPro" id="IPR018211">
    <property type="entry name" value="ADH_Fe_CS"/>
</dbReference>
<dbReference type="FunFam" id="3.40.50.1970:FF:000003">
    <property type="entry name" value="Alcohol dehydrogenase, iron-containing"/>
    <property type="match status" value="1"/>
</dbReference>
<dbReference type="Gene3D" id="3.40.50.1970">
    <property type="match status" value="1"/>
</dbReference>
<dbReference type="Gene3D" id="1.20.1090.10">
    <property type="entry name" value="Dehydroquinate synthase-like - alpha domain"/>
    <property type="match status" value="1"/>
</dbReference>
<sequence length="396" mass="43129">MSYRAYHFALRMALLVYPIPRPQCFHSDEFAIWLNQLKAQNIQHLLIVTDDALLKLGVPKALIDLLNDNGIKTTVFSEILPDPDINEIEQGYLAYLANHCQGIVAIGGGSVIDAAKLIGVRIAKPKVPLPKLKGLFKVLRRLPSLTAVPTTAGTGSETTVAAVASNRQGNEKFAIADYCLAPKFALLMPELTKGLPASITATTAMDALTHAIEAYIGINGTQFTNTQSLKACKLIFDNLPLVLQTPHDVAIRANLLNASFFAGEAFTRTSVGYVHAIAHQLGAKYHVAHGLANAVLLDVVLLEFGDVVEHKLAEIADYCELSNLQDNSQRKAARVIEQIQKLKQSANIPSRLSEIRTSDIKDLALAAQLEAHPDYPVPAFWSLRRFEKVLGAISEA</sequence>
<feature type="domain" description="Fe-containing alcohol dehydrogenase-like C-terminal" evidence="6">
    <location>
        <begin position="200"/>
        <end position="368"/>
    </location>
</feature>
<comment type="similarity">
    <text evidence="2">Belongs to the iron-containing alcohol dehydrogenase family.</text>
</comment>
<feature type="domain" description="Alcohol dehydrogenase iron-type/glycerol dehydrogenase GldA" evidence="5">
    <location>
        <begin position="29"/>
        <end position="189"/>
    </location>
</feature>
<name>A0A0A7EMC8_9GAMM</name>
<evidence type="ECO:0000259" key="6">
    <source>
        <dbReference type="Pfam" id="PF25137"/>
    </source>
</evidence>
<evidence type="ECO:0000256" key="4">
    <source>
        <dbReference type="ARBA" id="ARBA00023027"/>
    </source>
</evidence>
<evidence type="ECO:0000256" key="2">
    <source>
        <dbReference type="ARBA" id="ARBA00007358"/>
    </source>
</evidence>
<keyword evidence="4" id="KW-0520">NAD</keyword>
<dbReference type="HOGENOM" id="CLU_007207_0_0_6"/>
<dbReference type="EMBL" id="CP009889">
    <property type="protein sequence ID" value="AIY67688.1"/>
    <property type="molecule type" value="Genomic_DNA"/>
</dbReference>
<evidence type="ECO:0000259" key="5">
    <source>
        <dbReference type="Pfam" id="PF00465"/>
    </source>
</evidence>
<dbReference type="PROSITE" id="PS00060">
    <property type="entry name" value="ADH_IRON_2"/>
    <property type="match status" value="1"/>
</dbReference>
<dbReference type="InterPro" id="IPR001670">
    <property type="entry name" value="ADH_Fe/GldA"/>
</dbReference>
<dbReference type="GO" id="GO:0004022">
    <property type="term" value="F:alcohol dehydrogenase (NAD+) activity"/>
    <property type="evidence" value="ECO:0007669"/>
    <property type="project" value="TreeGrafter"/>
</dbReference>
<keyword evidence="8" id="KW-1185">Reference proteome</keyword>
<dbReference type="SUPFAM" id="SSF56796">
    <property type="entry name" value="Dehydroquinate synthase-like"/>
    <property type="match status" value="1"/>
</dbReference>
<dbReference type="Pfam" id="PF25137">
    <property type="entry name" value="ADH_Fe_C"/>
    <property type="match status" value="1"/>
</dbReference>
<dbReference type="InterPro" id="IPR056798">
    <property type="entry name" value="ADH_Fe_C"/>
</dbReference>
<evidence type="ECO:0000256" key="3">
    <source>
        <dbReference type="ARBA" id="ARBA00023002"/>
    </source>
</evidence>
<dbReference type="Proteomes" id="UP000030341">
    <property type="component" value="Chromosome 2"/>
</dbReference>
<accession>A0A0A7EMC8</accession>
<dbReference type="InterPro" id="IPR039697">
    <property type="entry name" value="Alcohol_dehydrogenase_Fe"/>
</dbReference>
<gene>
    <name evidence="7" type="ORF">OM33_19225</name>
</gene>
<dbReference type="PANTHER" id="PTHR11496:SF102">
    <property type="entry name" value="ALCOHOL DEHYDROGENASE 4"/>
    <property type="match status" value="1"/>
</dbReference>
<proteinExistence type="inferred from homology"/>
<dbReference type="CDD" id="cd08189">
    <property type="entry name" value="Fe-ADH-like"/>
    <property type="match status" value="1"/>
</dbReference>
<dbReference type="PANTHER" id="PTHR11496">
    <property type="entry name" value="ALCOHOL DEHYDROGENASE"/>
    <property type="match status" value="1"/>
</dbReference>
<dbReference type="GO" id="GO:0046872">
    <property type="term" value="F:metal ion binding"/>
    <property type="evidence" value="ECO:0007669"/>
    <property type="project" value="InterPro"/>
</dbReference>
<dbReference type="STRING" id="1348114.OM33_19225"/>
<protein>
    <submittedName>
        <fullName evidence="7">Uncharacterized protein</fullName>
    </submittedName>
</protein>
<comment type="cofactor">
    <cofactor evidence="1">
        <name>Fe cation</name>
        <dbReference type="ChEBI" id="CHEBI:24875"/>
    </cofactor>
</comment>
<reference evidence="7 8" key="1">
    <citation type="submission" date="2014-11" db="EMBL/GenBank/DDBJ databases">
        <title>Complete Genome Sequence of Pseudoalteromonas sp. Strain OCN003 Isolated from Kaneohe Bay, Oahu, Hawaii.</title>
        <authorList>
            <person name="Beurmann S."/>
            <person name="Videau P."/>
            <person name="Ushijima B."/>
            <person name="Smith A.M."/>
            <person name="Aeby G.S."/>
            <person name="Callahan S.M."/>
            <person name="Belcaid M."/>
        </authorList>
    </citation>
    <scope>NUCLEOTIDE SEQUENCE [LARGE SCALE GENOMIC DNA]</scope>
    <source>
        <strain evidence="7 8">OCN003</strain>
    </source>
</reference>
<evidence type="ECO:0000256" key="1">
    <source>
        <dbReference type="ARBA" id="ARBA00001962"/>
    </source>
</evidence>
<dbReference type="Pfam" id="PF00465">
    <property type="entry name" value="Fe-ADH"/>
    <property type="match status" value="1"/>
</dbReference>
<keyword evidence="3" id="KW-0560">Oxidoreductase</keyword>